<protein>
    <submittedName>
        <fullName evidence="1">Uncharacterized protein</fullName>
    </submittedName>
</protein>
<gene>
    <name evidence="1" type="ORF">FB466_0398</name>
</gene>
<proteinExistence type="predicted"/>
<dbReference type="Proteomes" id="UP000318331">
    <property type="component" value="Unassembled WGS sequence"/>
</dbReference>
<keyword evidence="2" id="KW-1185">Reference proteome</keyword>
<dbReference type="EMBL" id="VFPN01000001">
    <property type="protein sequence ID" value="TQM65593.1"/>
    <property type="molecule type" value="Genomic_DNA"/>
</dbReference>
<accession>A0A543I4R9</accession>
<organism evidence="1 2">
    <name type="scientific">Klugiella xanthotipulae</name>
    <dbReference type="NCBI Taxonomy" id="244735"/>
    <lineage>
        <taxon>Bacteria</taxon>
        <taxon>Bacillati</taxon>
        <taxon>Actinomycetota</taxon>
        <taxon>Actinomycetes</taxon>
        <taxon>Micrococcales</taxon>
        <taxon>Microbacteriaceae</taxon>
        <taxon>Klugiella</taxon>
    </lineage>
</organism>
<comment type="caution">
    <text evidence="1">The sequence shown here is derived from an EMBL/GenBank/DDBJ whole genome shotgun (WGS) entry which is preliminary data.</text>
</comment>
<reference evidence="1 2" key="1">
    <citation type="submission" date="2019-06" db="EMBL/GenBank/DDBJ databases">
        <title>Sequencing the genomes of 1000 actinobacteria strains.</title>
        <authorList>
            <person name="Klenk H.-P."/>
        </authorList>
    </citation>
    <scope>NUCLEOTIDE SEQUENCE [LARGE SCALE GENOMIC DNA]</scope>
    <source>
        <strain evidence="1 2">DSM 18031</strain>
    </source>
</reference>
<dbReference type="AlphaFoldDB" id="A0A543I4R9"/>
<sequence length="41" mass="4559">MRMIMLASLAHSTTAPVFTLNRRAVVCADVPESSIEYAIHR</sequence>
<evidence type="ECO:0000313" key="1">
    <source>
        <dbReference type="EMBL" id="TQM65593.1"/>
    </source>
</evidence>
<evidence type="ECO:0000313" key="2">
    <source>
        <dbReference type="Proteomes" id="UP000318331"/>
    </source>
</evidence>
<name>A0A543I4R9_9MICO</name>